<dbReference type="KEGG" id="mass:CR152_26480"/>
<organism evidence="2 3">
    <name type="scientific">Massilia violaceinigra</name>
    <dbReference type="NCBI Taxonomy" id="2045208"/>
    <lineage>
        <taxon>Bacteria</taxon>
        <taxon>Pseudomonadati</taxon>
        <taxon>Pseudomonadota</taxon>
        <taxon>Betaproteobacteria</taxon>
        <taxon>Burkholderiales</taxon>
        <taxon>Oxalobacteraceae</taxon>
        <taxon>Telluria group</taxon>
        <taxon>Massilia</taxon>
    </lineage>
</organism>
<evidence type="ECO:0000313" key="2">
    <source>
        <dbReference type="EMBL" id="ATQ77655.1"/>
    </source>
</evidence>
<dbReference type="RefSeq" id="WP_099880031.1">
    <property type="nucleotide sequence ID" value="NZ_CP024608.1"/>
</dbReference>
<evidence type="ECO:0000313" key="3">
    <source>
        <dbReference type="Proteomes" id="UP000229897"/>
    </source>
</evidence>
<sequence length="60" mass="6292">MAIEHIFDSASSIMTVISFTTFLGILLWTFVLKGGKDFETQAALPFAGDAGDNAGESGHG</sequence>
<keyword evidence="3" id="KW-1185">Reference proteome</keyword>
<reference evidence="2" key="1">
    <citation type="submission" date="2017-10" db="EMBL/GenBank/DDBJ databases">
        <title>Massilia psychrophilum sp. nov., a novel purple-pigmented bacterium isolated from Tianshan glacier, Xinjiang Municipality, China.</title>
        <authorList>
            <person name="Wang H."/>
        </authorList>
    </citation>
    <scope>NUCLEOTIDE SEQUENCE [LARGE SCALE GENOMIC DNA]</scope>
    <source>
        <strain evidence="2">B2</strain>
    </source>
</reference>
<name>A0A2D2DRQ6_9BURK</name>
<dbReference type="AlphaFoldDB" id="A0A2D2DRQ6"/>
<feature type="transmembrane region" description="Helical" evidence="1">
    <location>
        <begin position="12"/>
        <end position="32"/>
    </location>
</feature>
<accession>A0A2D2DRQ6</accession>
<keyword evidence="1" id="KW-0812">Transmembrane</keyword>
<evidence type="ECO:0000256" key="1">
    <source>
        <dbReference type="SAM" id="Phobius"/>
    </source>
</evidence>
<dbReference type="OrthoDB" id="8604580at2"/>
<dbReference type="EMBL" id="CP024608">
    <property type="protein sequence ID" value="ATQ77655.1"/>
    <property type="molecule type" value="Genomic_DNA"/>
</dbReference>
<keyword evidence="1" id="KW-1133">Transmembrane helix</keyword>
<proteinExistence type="predicted"/>
<gene>
    <name evidence="2" type="ORF">CR152_26480</name>
</gene>
<dbReference type="Proteomes" id="UP000229897">
    <property type="component" value="Chromosome"/>
</dbReference>
<keyword evidence="1" id="KW-0472">Membrane</keyword>
<protein>
    <submittedName>
        <fullName evidence="2">CcoQ/FixQ family Cbb3-type cytochrome c oxidase assembly chaperone</fullName>
    </submittedName>
</protein>